<gene>
    <name evidence="2" type="ORF">HFN_2306</name>
</gene>
<reference evidence="2 3" key="1">
    <citation type="journal article" date="2013" name="Genome Announc.">
        <title>Draft Genome Sequence of Helicobacter fennelliae Strain MRY12-0050, Isolated from a Bacteremia Patient.</title>
        <authorList>
            <person name="Rimbara E."/>
            <person name="Matsui M."/>
            <person name="Mori S."/>
            <person name="Suzuki S."/>
            <person name="Suzuki M."/>
            <person name="Kim H."/>
            <person name="Sekizuka T."/>
            <person name="Kuroda M."/>
            <person name="Shibayama K."/>
        </authorList>
    </citation>
    <scope>NUCLEOTIDE SEQUENCE [LARGE SCALE GENOMIC DNA]</scope>
    <source>
        <strain evidence="2 3">MRY12-0050</strain>
    </source>
</reference>
<feature type="transmembrane region" description="Helical" evidence="1">
    <location>
        <begin position="20"/>
        <end position="39"/>
    </location>
</feature>
<dbReference type="EMBL" id="BASD01000005">
    <property type="protein sequence ID" value="GAD18378.1"/>
    <property type="molecule type" value="Genomic_DNA"/>
</dbReference>
<comment type="caution">
    <text evidence="2">The sequence shown here is derived from an EMBL/GenBank/DDBJ whole genome shotgun (WGS) entry which is preliminary data.</text>
</comment>
<keyword evidence="3" id="KW-1185">Reference proteome</keyword>
<dbReference type="Proteomes" id="UP000018143">
    <property type="component" value="Unassembled WGS sequence"/>
</dbReference>
<keyword evidence="1" id="KW-0472">Membrane</keyword>
<accession>T1DV24</accession>
<dbReference type="STRING" id="1325130.HFN_2306"/>
<proteinExistence type="predicted"/>
<protein>
    <submittedName>
        <fullName evidence="2">Uncharacterized protein</fullName>
    </submittedName>
</protein>
<evidence type="ECO:0000313" key="2">
    <source>
        <dbReference type="EMBL" id="GAD18378.1"/>
    </source>
</evidence>
<sequence length="51" mass="6336">MQFRFCIMPKYKQNLKILRLYSNFLFICINNASLIQNYLKPPYLVKYFFTF</sequence>
<organism evidence="2 3">
    <name type="scientific">Helicobacter fennelliae MRY12-0050</name>
    <dbReference type="NCBI Taxonomy" id="1325130"/>
    <lineage>
        <taxon>Bacteria</taxon>
        <taxon>Pseudomonadati</taxon>
        <taxon>Campylobacterota</taxon>
        <taxon>Epsilonproteobacteria</taxon>
        <taxon>Campylobacterales</taxon>
        <taxon>Helicobacteraceae</taxon>
        <taxon>Helicobacter</taxon>
    </lineage>
</organism>
<keyword evidence="1" id="KW-0812">Transmembrane</keyword>
<dbReference type="AlphaFoldDB" id="T1DV24"/>
<name>T1DV24_9HELI</name>
<keyword evidence="1" id="KW-1133">Transmembrane helix</keyword>
<evidence type="ECO:0000256" key="1">
    <source>
        <dbReference type="SAM" id="Phobius"/>
    </source>
</evidence>
<evidence type="ECO:0000313" key="3">
    <source>
        <dbReference type="Proteomes" id="UP000018143"/>
    </source>
</evidence>